<dbReference type="Gene3D" id="2.170.130.10">
    <property type="entry name" value="TonB-dependent receptor, plug domain"/>
    <property type="match status" value="1"/>
</dbReference>
<dbReference type="InterPro" id="IPR023996">
    <property type="entry name" value="TonB-dep_OMP_SusC/RagA"/>
</dbReference>
<dbReference type="Proteomes" id="UP000281028">
    <property type="component" value="Unassembled WGS sequence"/>
</dbReference>
<keyword evidence="3" id="KW-0998">Cell outer membrane</keyword>
<dbReference type="Gene3D" id="2.40.170.20">
    <property type="entry name" value="TonB-dependent receptor, beta-barrel domain"/>
    <property type="match status" value="1"/>
</dbReference>
<dbReference type="SUPFAM" id="SSF56935">
    <property type="entry name" value="Porins"/>
    <property type="match status" value="1"/>
</dbReference>
<sequence length="1008" mass="113667">MRDHLSRRLSGKKRRWVLSLVATCCTLHLVCISGVQPAAAATWQLPLVPRDSTPVSPDSSTASRFDVIRTINRKVTGTAFRNNDSLQLKQVTLFPYTSLQQMMKGNIKGLYVQEPSGEPGTEQFMYIRGLAMPLLSKKDVYQVQPAVYINGIPMVQDNTLVFDIQHYEYNRLGPAINLLSVINPDNIQEVQVYKDAAAISLFGPRGANGVINIITKNATTGQRKISVNSYYGMSFHDPLYTTNAQAENRFRRPFYQRYASAADSMVYPAYLRDSSNTAFYGAANWNDLYLRNAAVHGINASISGGSERANFRFFGDKTQANGVADNTRMDKYTASFMVNMSPVKWLLASAMINANRIDRRRNTSLQDRFAETAYIPDISSPLSPGKEAYGNYLAAYKKSFDKNHVNSVQGSFSLAFSFKNLRYTTRLGYDYNESTRDVFYPGTLMDGANYVSNYFGNNQRVTFDNVVDYTYHPAADHSFTFQAGTSFQADLYRYTYERAYKGLSDRVKVNIVESDANKANYLAPLYFANQLVYRFIDAEKQRLMSFFGHVNYDYRDIYRLTLSLRSDGSSLVSPAHRWLFTPAVGAEWKIKNHLLKDMQQLSELSAHASWGCVGRLYGDDRYANGAQYKVDIGWTGMPNAYSYAGVAALSRPYNYGWVSDNLPWSYTDILSAGIDAALFNNRLRFNAEVYSKDDRNMLLPMPVVAESGYVSAYMSGLHVNNKGIELGISGDVIRTKNFQWTPGLTAGWNKNVLKALPGGASTFSNGERKLETGKAVDQFWVYENTGIYNTSADIPLNPKTNAPLSFKGMPFSPGDAVWKDQNNDFVIDDRDKVLKGHSMPTVTGTLDNTFSYRNFRLSCSFYFAGGLSALNRKDAVRYDFINHDGQSNMESVKDITWWQQQQDPKTYPLYNPWSAVVPYRADQDLFLENASFIKLRTLSLGYELSGSKWLKKNVPTLSRCYIYATGNNLLTFTRYSGGDPELTYYNGYDNGYTIPIPKTYTIGLKLDL</sequence>
<keyword evidence="4" id="KW-0732">Signal</keyword>
<reference evidence="6" key="1">
    <citation type="submission" date="2020-05" db="EMBL/GenBank/DDBJ databases">
        <title>Chitinophaga laudate sp. nov., isolated from a tropical peat swamp.</title>
        <authorList>
            <person name="Goh C.B.S."/>
            <person name="Lee M.S."/>
            <person name="Parimannan S."/>
            <person name="Pasbakhsh P."/>
            <person name="Yule C.M."/>
            <person name="Rajandas H."/>
            <person name="Loke S."/>
            <person name="Croft L."/>
            <person name="Tan J.B.L."/>
        </authorList>
    </citation>
    <scope>NUCLEOTIDE SEQUENCE</scope>
    <source>
        <strain evidence="6">Mgbs1</strain>
    </source>
</reference>
<accession>A0A9Q5CYY2</accession>
<feature type="domain" description="TonB-dependent receptor plug" evidence="5">
    <location>
        <begin position="88"/>
        <end position="210"/>
    </location>
</feature>
<dbReference type="InterPro" id="IPR036942">
    <property type="entry name" value="Beta-barrel_TonB_sf"/>
</dbReference>
<dbReference type="Pfam" id="PF07715">
    <property type="entry name" value="Plug"/>
    <property type="match status" value="1"/>
</dbReference>
<dbReference type="GO" id="GO:0009279">
    <property type="term" value="C:cell outer membrane"/>
    <property type="evidence" value="ECO:0007669"/>
    <property type="project" value="UniProtKB-SubCell"/>
</dbReference>
<dbReference type="InterPro" id="IPR037066">
    <property type="entry name" value="Plug_dom_sf"/>
</dbReference>
<name>A0A9Q5CYY2_9BACT</name>
<comment type="subcellular location">
    <subcellularLocation>
        <location evidence="1">Cell outer membrane</location>
    </subcellularLocation>
</comment>
<dbReference type="EMBL" id="RIAR02000001">
    <property type="protein sequence ID" value="NSL87583.1"/>
    <property type="molecule type" value="Genomic_DNA"/>
</dbReference>
<keyword evidence="7" id="KW-1185">Reference proteome</keyword>
<evidence type="ECO:0000259" key="5">
    <source>
        <dbReference type="Pfam" id="PF07715"/>
    </source>
</evidence>
<evidence type="ECO:0000256" key="3">
    <source>
        <dbReference type="ARBA" id="ARBA00023237"/>
    </source>
</evidence>
<dbReference type="NCBIfam" id="TIGR04056">
    <property type="entry name" value="OMP_RagA_SusC"/>
    <property type="match status" value="1"/>
</dbReference>
<evidence type="ECO:0000313" key="7">
    <source>
        <dbReference type="Proteomes" id="UP000281028"/>
    </source>
</evidence>
<protein>
    <submittedName>
        <fullName evidence="6">SusC/RagA family TonB-linked outer membrane protein</fullName>
    </submittedName>
</protein>
<evidence type="ECO:0000256" key="2">
    <source>
        <dbReference type="ARBA" id="ARBA00023136"/>
    </source>
</evidence>
<organism evidence="6 7">
    <name type="scientific">Chitinophaga solisilvae</name>
    <dbReference type="NCBI Taxonomy" id="1233460"/>
    <lineage>
        <taxon>Bacteria</taxon>
        <taxon>Pseudomonadati</taxon>
        <taxon>Bacteroidota</taxon>
        <taxon>Chitinophagia</taxon>
        <taxon>Chitinophagales</taxon>
        <taxon>Chitinophagaceae</taxon>
        <taxon>Chitinophaga</taxon>
    </lineage>
</organism>
<dbReference type="OrthoDB" id="9768177at2"/>
<keyword evidence="2" id="KW-0472">Membrane</keyword>
<evidence type="ECO:0000256" key="4">
    <source>
        <dbReference type="SAM" id="SignalP"/>
    </source>
</evidence>
<comment type="caution">
    <text evidence="6">The sequence shown here is derived from an EMBL/GenBank/DDBJ whole genome shotgun (WGS) entry which is preliminary data.</text>
</comment>
<proteinExistence type="predicted"/>
<feature type="signal peptide" evidence="4">
    <location>
        <begin position="1"/>
        <end position="40"/>
    </location>
</feature>
<evidence type="ECO:0000256" key="1">
    <source>
        <dbReference type="ARBA" id="ARBA00004442"/>
    </source>
</evidence>
<feature type="chain" id="PRO_5040410211" evidence="4">
    <location>
        <begin position="41"/>
        <end position="1008"/>
    </location>
</feature>
<evidence type="ECO:0000313" key="6">
    <source>
        <dbReference type="EMBL" id="NSL87583.1"/>
    </source>
</evidence>
<dbReference type="AlphaFoldDB" id="A0A9Q5CYY2"/>
<gene>
    <name evidence="6" type="ORF">ECE50_012110</name>
</gene>
<dbReference type="InterPro" id="IPR012910">
    <property type="entry name" value="Plug_dom"/>
</dbReference>